<dbReference type="GO" id="GO:0005524">
    <property type="term" value="F:ATP binding"/>
    <property type="evidence" value="ECO:0007669"/>
    <property type="project" value="UniProtKB-KW"/>
</dbReference>
<reference evidence="11 12" key="1">
    <citation type="submission" date="2018-11" db="EMBL/GenBank/DDBJ databases">
        <title>Sequencing the genomes of 1000 actinobacteria strains.</title>
        <authorList>
            <person name="Klenk H.-P."/>
        </authorList>
    </citation>
    <scope>NUCLEOTIDE SEQUENCE [LARGE SCALE GENOMIC DNA]</scope>
    <source>
        <strain evidence="11 12">DSM 13521</strain>
    </source>
</reference>
<dbReference type="Pfam" id="PF00005">
    <property type="entry name" value="ABC_tran"/>
    <property type="match status" value="1"/>
</dbReference>
<evidence type="ECO:0000256" key="1">
    <source>
        <dbReference type="ARBA" id="ARBA00004651"/>
    </source>
</evidence>
<evidence type="ECO:0000313" key="11">
    <source>
        <dbReference type="EMBL" id="ROR93139.1"/>
    </source>
</evidence>
<keyword evidence="2 8" id="KW-0812">Transmembrane</keyword>
<dbReference type="GO" id="GO:0034040">
    <property type="term" value="F:ATPase-coupled lipid transmembrane transporter activity"/>
    <property type="evidence" value="ECO:0007669"/>
    <property type="project" value="TreeGrafter"/>
</dbReference>
<feature type="domain" description="ABC transmembrane type-1" evidence="10">
    <location>
        <begin position="51"/>
        <end position="334"/>
    </location>
</feature>
<dbReference type="Pfam" id="PF00664">
    <property type="entry name" value="ABC_membrane"/>
    <property type="match status" value="1"/>
</dbReference>
<dbReference type="GO" id="GO:0045454">
    <property type="term" value="P:cell redox homeostasis"/>
    <property type="evidence" value="ECO:0007669"/>
    <property type="project" value="InterPro"/>
</dbReference>
<dbReference type="RefSeq" id="WP_245968072.1">
    <property type="nucleotide sequence ID" value="NZ_RKHQ01000002.1"/>
</dbReference>
<dbReference type="SUPFAM" id="SSF90123">
    <property type="entry name" value="ABC transporter transmembrane region"/>
    <property type="match status" value="1"/>
</dbReference>
<evidence type="ECO:0000256" key="7">
    <source>
        <dbReference type="SAM" id="MobiDB-lite"/>
    </source>
</evidence>
<comment type="caution">
    <text evidence="11">The sequence shown here is derived from an EMBL/GenBank/DDBJ whole genome shotgun (WGS) entry which is preliminary data.</text>
</comment>
<evidence type="ECO:0000256" key="4">
    <source>
        <dbReference type="ARBA" id="ARBA00022840"/>
    </source>
</evidence>
<dbReference type="EMBL" id="RKHQ01000002">
    <property type="protein sequence ID" value="ROR93139.1"/>
    <property type="molecule type" value="Genomic_DNA"/>
</dbReference>
<keyword evidence="3" id="KW-0547">Nucleotide-binding</keyword>
<sequence length="587" mass="59951">MSRRAAEAAPVRDVASRADDDARPEGPRLRDDLRAVRRILPLLGLRRRALAAAVALGSLTLAASVALAGTSAWLIVRASQMPPVMTLNIAAVGVRLFGVLRGVSRYLDRLAAHDVALRGVADLRTNLYDALARGRTERIAALRRGDLLARTGADVDDVGDLVVRAIVPALVAVVVGLGSVGFLACFDLAAAGVLLVCLLVSALVVPALAQRADARAEAARVAARTEVAVATETLLTRSAELALTGRRGVVLDELAAADRSSRAAERRAAVPLASSAALAVLATGAAAVGALLVGVPALVSGTLTPEQLAVVVLVPLAVFEATMPLPAAASQLHRSAQAARRILALLDLDDDDAAAARGADPRPAPGRAATPGPTATPGLTARGLAYGWPGGTALAAPLDLDVPPGSSLAIVGPSGVGKTTLLLTLAGMLPPLAGELTLDGIVPARLRGAERAEHVALTAEDAHVFDTSVLENLRAARGDLTREEARDVLAAAGLLAWVEALPDGLDTRVSTDTISGGERRRLLVARALASPAPLLLLDEPAEHLPDEVATALVADLLALTATGRSVVVVTHHVGAVGAADRVVALAD</sequence>
<keyword evidence="6 8" id="KW-0472">Membrane</keyword>
<comment type="subcellular location">
    <subcellularLocation>
        <location evidence="1">Cell membrane</location>
        <topology evidence="1">Multi-pass membrane protein</topology>
    </subcellularLocation>
</comment>
<evidence type="ECO:0000256" key="8">
    <source>
        <dbReference type="SAM" id="Phobius"/>
    </source>
</evidence>
<dbReference type="PROSITE" id="PS50929">
    <property type="entry name" value="ABC_TM1F"/>
    <property type="match status" value="1"/>
</dbReference>
<feature type="region of interest" description="Disordered" evidence="7">
    <location>
        <begin position="354"/>
        <end position="378"/>
    </location>
</feature>
<gene>
    <name evidence="11" type="ORF">EDD28_2546</name>
</gene>
<evidence type="ECO:0000256" key="6">
    <source>
        <dbReference type="ARBA" id="ARBA00023136"/>
    </source>
</evidence>
<feature type="transmembrane region" description="Helical" evidence="8">
    <location>
        <begin position="188"/>
        <end position="209"/>
    </location>
</feature>
<feature type="transmembrane region" description="Helical" evidence="8">
    <location>
        <begin position="161"/>
        <end position="182"/>
    </location>
</feature>
<feature type="compositionally biased region" description="Low complexity" evidence="7">
    <location>
        <begin position="365"/>
        <end position="378"/>
    </location>
</feature>
<organism evidence="11 12">
    <name type="scientific">Salana multivorans</name>
    <dbReference type="NCBI Taxonomy" id="120377"/>
    <lineage>
        <taxon>Bacteria</taxon>
        <taxon>Bacillati</taxon>
        <taxon>Actinomycetota</taxon>
        <taxon>Actinomycetes</taxon>
        <taxon>Micrococcales</taxon>
        <taxon>Beutenbergiaceae</taxon>
        <taxon>Salana</taxon>
    </lineage>
</organism>
<dbReference type="GO" id="GO:0034775">
    <property type="term" value="P:glutathione transmembrane transport"/>
    <property type="evidence" value="ECO:0007669"/>
    <property type="project" value="InterPro"/>
</dbReference>
<dbReference type="SUPFAM" id="SSF52540">
    <property type="entry name" value="P-loop containing nucleoside triphosphate hydrolases"/>
    <property type="match status" value="1"/>
</dbReference>
<dbReference type="InterPro" id="IPR017871">
    <property type="entry name" value="ABC_transporter-like_CS"/>
</dbReference>
<feature type="transmembrane region" description="Helical" evidence="8">
    <location>
        <begin position="49"/>
        <end position="75"/>
    </location>
</feature>
<feature type="domain" description="ABC transporter" evidence="9">
    <location>
        <begin position="379"/>
        <end position="587"/>
    </location>
</feature>
<protein>
    <submittedName>
        <fullName evidence="11">ATP-binding cassette subfamily C protein CydC</fullName>
    </submittedName>
</protein>
<dbReference type="GO" id="GO:0016887">
    <property type="term" value="F:ATP hydrolysis activity"/>
    <property type="evidence" value="ECO:0007669"/>
    <property type="project" value="InterPro"/>
</dbReference>
<evidence type="ECO:0000256" key="5">
    <source>
        <dbReference type="ARBA" id="ARBA00022989"/>
    </source>
</evidence>
<dbReference type="SMART" id="SM00382">
    <property type="entry name" value="AAA"/>
    <property type="match status" value="1"/>
</dbReference>
<dbReference type="PROSITE" id="PS00211">
    <property type="entry name" value="ABC_TRANSPORTER_1"/>
    <property type="match status" value="1"/>
</dbReference>
<dbReference type="InterPro" id="IPR003593">
    <property type="entry name" value="AAA+_ATPase"/>
</dbReference>
<keyword evidence="5 8" id="KW-1133">Transmembrane helix</keyword>
<feature type="region of interest" description="Disordered" evidence="7">
    <location>
        <begin position="1"/>
        <end position="27"/>
    </location>
</feature>
<evidence type="ECO:0000256" key="3">
    <source>
        <dbReference type="ARBA" id="ARBA00022741"/>
    </source>
</evidence>
<keyword evidence="12" id="KW-1185">Reference proteome</keyword>
<dbReference type="GO" id="GO:0005886">
    <property type="term" value="C:plasma membrane"/>
    <property type="evidence" value="ECO:0007669"/>
    <property type="project" value="UniProtKB-SubCell"/>
</dbReference>
<dbReference type="Proteomes" id="UP000275356">
    <property type="component" value="Unassembled WGS sequence"/>
</dbReference>
<feature type="compositionally biased region" description="Basic and acidic residues" evidence="7">
    <location>
        <begin position="14"/>
        <end position="27"/>
    </location>
</feature>
<dbReference type="PROSITE" id="PS50893">
    <property type="entry name" value="ABC_TRANSPORTER_2"/>
    <property type="match status" value="1"/>
</dbReference>
<accession>A0A3N2D043</accession>
<dbReference type="Gene3D" id="1.20.1560.10">
    <property type="entry name" value="ABC transporter type 1, transmembrane domain"/>
    <property type="match status" value="1"/>
</dbReference>
<feature type="transmembrane region" description="Helical" evidence="8">
    <location>
        <begin position="307"/>
        <end position="325"/>
    </location>
</feature>
<dbReference type="Gene3D" id="3.40.50.300">
    <property type="entry name" value="P-loop containing nucleotide triphosphate hydrolases"/>
    <property type="match status" value="1"/>
</dbReference>
<keyword evidence="4 11" id="KW-0067">ATP-binding</keyword>
<dbReference type="PANTHER" id="PTHR24221">
    <property type="entry name" value="ATP-BINDING CASSETTE SUB-FAMILY B"/>
    <property type="match status" value="1"/>
</dbReference>
<evidence type="ECO:0000313" key="12">
    <source>
        <dbReference type="Proteomes" id="UP000275356"/>
    </source>
</evidence>
<evidence type="ECO:0000259" key="9">
    <source>
        <dbReference type="PROSITE" id="PS50893"/>
    </source>
</evidence>
<dbReference type="PANTHER" id="PTHR24221:SF654">
    <property type="entry name" value="ATP-BINDING CASSETTE SUB-FAMILY B MEMBER 6"/>
    <property type="match status" value="1"/>
</dbReference>
<dbReference type="InterPro" id="IPR027417">
    <property type="entry name" value="P-loop_NTPase"/>
</dbReference>
<dbReference type="InterPro" id="IPR036640">
    <property type="entry name" value="ABC1_TM_sf"/>
</dbReference>
<evidence type="ECO:0000256" key="2">
    <source>
        <dbReference type="ARBA" id="ARBA00022692"/>
    </source>
</evidence>
<dbReference type="NCBIfam" id="TIGR02868">
    <property type="entry name" value="CydC"/>
    <property type="match status" value="1"/>
</dbReference>
<dbReference type="InterPro" id="IPR011527">
    <property type="entry name" value="ABC1_TM_dom"/>
</dbReference>
<dbReference type="InterPro" id="IPR039421">
    <property type="entry name" value="Type_1_exporter"/>
</dbReference>
<feature type="transmembrane region" description="Helical" evidence="8">
    <location>
        <begin position="269"/>
        <end position="295"/>
    </location>
</feature>
<dbReference type="InterPro" id="IPR003439">
    <property type="entry name" value="ABC_transporter-like_ATP-bd"/>
</dbReference>
<dbReference type="GO" id="GO:0140359">
    <property type="term" value="F:ABC-type transporter activity"/>
    <property type="evidence" value="ECO:0007669"/>
    <property type="project" value="InterPro"/>
</dbReference>
<dbReference type="AlphaFoldDB" id="A0A3N2D043"/>
<name>A0A3N2D043_9MICO</name>
<feature type="transmembrane region" description="Helical" evidence="8">
    <location>
        <begin position="81"/>
        <end position="100"/>
    </location>
</feature>
<dbReference type="InterPro" id="IPR014223">
    <property type="entry name" value="ABC_CydC/D"/>
</dbReference>
<proteinExistence type="predicted"/>
<evidence type="ECO:0000259" key="10">
    <source>
        <dbReference type="PROSITE" id="PS50929"/>
    </source>
</evidence>